<dbReference type="InterPro" id="IPR048491">
    <property type="entry name" value="XMAP215_CLASP_TOG"/>
</dbReference>
<feature type="domain" description="TOG" evidence="7">
    <location>
        <begin position="311"/>
        <end position="547"/>
    </location>
</feature>
<evidence type="ECO:0000256" key="4">
    <source>
        <dbReference type="ARBA" id="ARBA00023212"/>
    </source>
</evidence>
<feature type="domain" description="TOG" evidence="7">
    <location>
        <begin position="1"/>
        <end position="228"/>
    </location>
</feature>
<dbReference type="PANTHER" id="PTHR21567:SF9">
    <property type="entry name" value="CLIP-ASSOCIATING PROTEIN"/>
    <property type="match status" value="1"/>
</dbReference>
<evidence type="ECO:0000313" key="8">
    <source>
        <dbReference type="Proteomes" id="UP001165740"/>
    </source>
</evidence>
<dbReference type="GO" id="GO:0000776">
    <property type="term" value="C:kinetochore"/>
    <property type="evidence" value="ECO:0007669"/>
    <property type="project" value="TreeGrafter"/>
</dbReference>
<dbReference type="GO" id="GO:0005881">
    <property type="term" value="C:cytoplasmic microtubule"/>
    <property type="evidence" value="ECO:0007669"/>
    <property type="project" value="TreeGrafter"/>
</dbReference>
<gene>
    <name evidence="9" type="primary">LOC106074348</name>
</gene>
<evidence type="ECO:0000256" key="1">
    <source>
        <dbReference type="ARBA" id="ARBA00004245"/>
    </source>
</evidence>
<feature type="region of interest" description="Disordered" evidence="6">
    <location>
        <begin position="233"/>
        <end position="290"/>
    </location>
</feature>
<organism evidence="8 9">
    <name type="scientific">Biomphalaria glabrata</name>
    <name type="common">Bloodfluke planorb</name>
    <name type="synonym">Freshwater snail</name>
    <dbReference type="NCBI Taxonomy" id="6526"/>
    <lineage>
        <taxon>Eukaryota</taxon>
        <taxon>Metazoa</taxon>
        <taxon>Spiralia</taxon>
        <taxon>Lophotrochozoa</taxon>
        <taxon>Mollusca</taxon>
        <taxon>Gastropoda</taxon>
        <taxon>Heterobranchia</taxon>
        <taxon>Euthyneura</taxon>
        <taxon>Panpulmonata</taxon>
        <taxon>Hygrophila</taxon>
        <taxon>Lymnaeoidea</taxon>
        <taxon>Planorbidae</taxon>
        <taxon>Biomphalaria</taxon>
    </lineage>
</organism>
<feature type="compositionally biased region" description="Low complexity" evidence="6">
    <location>
        <begin position="668"/>
        <end position="679"/>
    </location>
</feature>
<keyword evidence="4" id="KW-0206">Cytoskeleton</keyword>
<dbReference type="GO" id="GO:0090307">
    <property type="term" value="P:mitotic spindle assembly"/>
    <property type="evidence" value="ECO:0007669"/>
    <property type="project" value="TreeGrafter"/>
</dbReference>
<evidence type="ECO:0000256" key="5">
    <source>
        <dbReference type="PROSITE-ProRule" id="PRU00103"/>
    </source>
</evidence>
<dbReference type="Pfam" id="PF21041">
    <property type="entry name" value="XMAP215_CLASP_TOG"/>
    <property type="match status" value="1"/>
</dbReference>
<feature type="compositionally biased region" description="Low complexity" evidence="6">
    <location>
        <begin position="609"/>
        <end position="619"/>
    </location>
</feature>
<dbReference type="GO" id="GO:0008017">
    <property type="term" value="F:microtubule binding"/>
    <property type="evidence" value="ECO:0007669"/>
    <property type="project" value="TreeGrafter"/>
</dbReference>
<dbReference type="RefSeq" id="XP_055860576.1">
    <property type="nucleotide sequence ID" value="XM_056004601.1"/>
</dbReference>
<feature type="domain" description="TOG" evidence="7">
    <location>
        <begin position="760"/>
        <end position="997"/>
    </location>
</feature>
<comment type="subcellular location">
    <subcellularLocation>
        <location evidence="1">Cytoplasm</location>
        <location evidence="1">Cytoskeleton</location>
    </subcellularLocation>
</comment>
<dbReference type="InterPro" id="IPR011989">
    <property type="entry name" value="ARM-like"/>
</dbReference>
<feature type="repeat" description="HEAT" evidence="5">
    <location>
        <begin position="164"/>
        <end position="202"/>
    </location>
</feature>
<dbReference type="GO" id="GO:1902903">
    <property type="term" value="P:regulation of supramolecular fiber organization"/>
    <property type="evidence" value="ECO:0007669"/>
    <property type="project" value="UniProtKB-ARBA"/>
</dbReference>
<feature type="region of interest" description="Disordered" evidence="6">
    <location>
        <begin position="995"/>
        <end position="1035"/>
    </location>
</feature>
<dbReference type="GO" id="GO:0072686">
    <property type="term" value="C:mitotic spindle"/>
    <property type="evidence" value="ECO:0007669"/>
    <property type="project" value="TreeGrafter"/>
</dbReference>
<dbReference type="SMART" id="SM01349">
    <property type="entry name" value="TOG"/>
    <property type="match status" value="4"/>
</dbReference>
<dbReference type="GO" id="GO:0031110">
    <property type="term" value="P:regulation of microtubule polymerization or depolymerization"/>
    <property type="evidence" value="ECO:0007669"/>
    <property type="project" value="UniProtKB-ARBA"/>
</dbReference>
<feature type="domain" description="TOG" evidence="7">
    <location>
        <begin position="1122"/>
        <end position="1367"/>
    </location>
</feature>
<dbReference type="GO" id="GO:0005876">
    <property type="term" value="C:spindle microtubule"/>
    <property type="evidence" value="ECO:0007669"/>
    <property type="project" value="TreeGrafter"/>
</dbReference>
<sequence length="1367" mass="152883">MSSLDDFIDGVTSQDTKKRLQTHADLIPFLSDPHSSLECQDFNVDQLIEGLAGWVKSSNFKVSLNGLEVLCLMVDRMGENFKPHVTTVLPAVIDRLGDSKDQVRDMAQQLLLKLMMPASTPQYVFDRLGPAFSHKLWHVKEGILLTLQNTINRYGARCLLLSKIVPDICKLLDDPSPQVREAATNALVEIYRHVGEKVRHDLKKIGLSQQRMNVLNSKFEELKLSGNMLPTADVAPSRSSSHNDEPEFDFIKPTSGKPVQRKHSSASSGGPRRISSSTSETKRKRSASAGGSGAVDEELFIKSFEDVSPVKIFSSRDVQEQMMKIKDALNDVNLTWEKRIDHIKLLRSLLMAGAADYDDFFQSLRTLESAFILVVKDLRSQVVREGCVTIAYLSQQLGTKFDHFAESVLPSLMNLIPNSAKVMSTSGIVCIRFIMQFVHTSRLIPIITSNLTSKSNVIRRYSLEFVNQILHSWPTHCLEKHIALLQDAIKRGINDADSEARAHSRKAFWGFADHFKSQADALLLSLDPSKQKMLQGEVSNSSSSSSLNGDIKPRSRSRAASEERSGYGYSPGIAMGVSGMPQRISSSKSDAGDADVDSDIDPKTRKANSRSNSPSSARRQLAYAKQTPARVDTGLGPKRTRIPGSHSTGTSREASPARSFKGQERRLSGSSKLSSSGRKTPVLSQKTLRQGPEIEDALQDALSKSSRKRYDQYDSDDAASETSSVCSERSHSSYGGRTSEPSTKERTNQKTRGRTRSFTSGYGVTEDMHSILAQLGSSSHLDRKDGLLSLQHLLRSNRSLSRVELKKVSEMFTRMFHDPHSKVFSVFLDTLIELVYLQSGELGDWLHILLPRLLTKAGGEMLGSVANKVQKALDVIRDCFPFDHQFNTLSKFIIDQSQGPNLKVRVSVLNYLHSLIISMDPSDFVNTMDARLAVSKVISWTMEPRNADVRKASQSVLIALFNLNPAEFSLLLSELPKTFQDGATRILHSHIRAANESTSDVLSPRNVASPQGQNRSRPPSRTSQGHPDDFETENLNPEDIFNSIKKTSADIQSLSINSKLEPYDDVKKEFTSQDSGIQDLRMDSPDGLDHKRAFFNYSQKSAGVIGSATTTLPGGFYNKHEADMSREEVGKILCDIREELANQNERVEQRKNAMLCLQNLVDKGCVTKDLLEEHFKSLLSLLLETLGDQNGDVKVLALKCLQKMLQQFPKYFESFAELTILRVLELHKDDTYRDYTVRTDIKVPYAASEVEDTLVQALPPEQNFRILTPIIQKMEYHMACGAIQMMTKVVEKMPKDVLEASLPHLIPGLFKNFEHKESPVRKASCFCLVAIYLRVEEAMRPFMETLNSHRMKLLNLYIKKRKQEEGK</sequence>
<dbReference type="InterPro" id="IPR034085">
    <property type="entry name" value="TOG"/>
</dbReference>
<dbReference type="Gene3D" id="1.25.10.10">
    <property type="entry name" value="Leucine-rich Repeat Variant"/>
    <property type="match status" value="4"/>
</dbReference>
<dbReference type="SUPFAM" id="SSF48371">
    <property type="entry name" value="ARM repeat"/>
    <property type="match status" value="2"/>
</dbReference>
<dbReference type="PROSITE" id="PS50077">
    <property type="entry name" value="HEAT_REPEAT"/>
    <property type="match status" value="1"/>
</dbReference>
<dbReference type="GO" id="GO:0045180">
    <property type="term" value="C:basal cortex"/>
    <property type="evidence" value="ECO:0007669"/>
    <property type="project" value="TreeGrafter"/>
</dbReference>
<feature type="compositionally biased region" description="Polar residues" evidence="6">
    <location>
        <begin position="995"/>
        <end position="1025"/>
    </location>
</feature>
<proteinExistence type="predicted"/>
<feature type="region of interest" description="Disordered" evidence="6">
    <location>
        <begin position="534"/>
        <end position="761"/>
    </location>
</feature>
<dbReference type="InterPro" id="IPR021133">
    <property type="entry name" value="HEAT_type_2"/>
</dbReference>
<evidence type="ECO:0000313" key="9">
    <source>
        <dbReference type="RefSeq" id="XP_055860576.1"/>
    </source>
</evidence>
<reference evidence="9" key="1">
    <citation type="submission" date="2025-08" db="UniProtKB">
        <authorList>
            <consortium name="RefSeq"/>
        </authorList>
    </citation>
    <scope>IDENTIFICATION</scope>
</reference>
<dbReference type="PANTHER" id="PTHR21567">
    <property type="entry name" value="CLASP"/>
    <property type="match status" value="1"/>
</dbReference>
<dbReference type="GeneID" id="106074348"/>
<protein>
    <submittedName>
        <fullName evidence="9">CLIP-associating protein 1-like isoform X7</fullName>
    </submittedName>
</protein>
<keyword evidence="2" id="KW-0963">Cytoplasm</keyword>
<dbReference type="Proteomes" id="UP001165740">
    <property type="component" value="Chromosome 11"/>
</dbReference>
<evidence type="ECO:0000256" key="2">
    <source>
        <dbReference type="ARBA" id="ARBA00022490"/>
    </source>
</evidence>
<feature type="compositionally biased region" description="Polar residues" evidence="6">
    <location>
        <begin position="720"/>
        <end position="741"/>
    </location>
</feature>
<evidence type="ECO:0000256" key="3">
    <source>
        <dbReference type="ARBA" id="ARBA00022737"/>
    </source>
</evidence>
<keyword evidence="3" id="KW-0677">Repeat</keyword>
<dbReference type="InterPro" id="IPR024395">
    <property type="entry name" value="CLASP_N_dom"/>
</dbReference>
<keyword evidence="8" id="KW-1185">Reference proteome</keyword>
<name>A0A9W2YCU0_BIOGL</name>
<dbReference type="GO" id="GO:0005815">
    <property type="term" value="C:microtubule organizing center"/>
    <property type="evidence" value="ECO:0007669"/>
    <property type="project" value="TreeGrafter"/>
</dbReference>
<accession>A0A9W2YCU0</accession>
<evidence type="ECO:0000256" key="6">
    <source>
        <dbReference type="SAM" id="MobiDB-lite"/>
    </source>
</evidence>
<evidence type="ECO:0000259" key="7">
    <source>
        <dbReference type="SMART" id="SM01349"/>
    </source>
</evidence>
<dbReference type="InterPro" id="IPR016024">
    <property type="entry name" value="ARM-type_fold"/>
</dbReference>
<dbReference type="GO" id="GO:0040001">
    <property type="term" value="P:establishment of mitotic spindle localization"/>
    <property type="evidence" value="ECO:0007669"/>
    <property type="project" value="TreeGrafter"/>
</dbReference>
<dbReference type="Pfam" id="PF12348">
    <property type="entry name" value="CLASP_N"/>
    <property type="match status" value="1"/>
</dbReference>